<accession>A0AAQ3LCE3</accession>
<dbReference type="RefSeq" id="WP_317834341.1">
    <property type="nucleotide sequence ID" value="NZ_CP136920.1"/>
</dbReference>
<dbReference type="Pfam" id="PF07691">
    <property type="entry name" value="PA14"/>
    <property type="match status" value="1"/>
</dbReference>
<dbReference type="Proteomes" id="UP001304300">
    <property type="component" value="Chromosome"/>
</dbReference>
<sequence>MVQEEEPEFEAPPVQEVATKPVRVRTEMTKKSSATPRVKLSVTNISDINPPDLALNIPVINERVGQTGFGKGNGLGIQAGASMERMALKIDDFGTTSKLDYAWRGTVYLFDHISRLRTDGDWFEETQDKDRQGKKIYNYAFNIPNQDFTKGFPGVSKQFEWFAIDFEAEINWPRQLAGEYEFRLTSDDGSILIVDRKDVIDNDGMHAMESKEGRVHLNAGIRKFRLVYFQGPATRVGLILEFRRVGESQWRIFDLQEYLRYQA</sequence>
<organism evidence="2 3">
    <name type="scientific">Rubellicoccus peritrichatus</name>
    <dbReference type="NCBI Taxonomy" id="3080537"/>
    <lineage>
        <taxon>Bacteria</taxon>
        <taxon>Pseudomonadati</taxon>
        <taxon>Verrucomicrobiota</taxon>
        <taxon>Opitutia</taxon>
        <taxon>Puniceicoccales</taxon>
        <taxon>Cerasicoccaceae</taxon>
        <taxon>Rubellicoccus</taxon>
    </lineage>
</organism>
<dbReference type="PROSITE" id="PS51820">
    <property type="entry name" value="PA14"/>
    <property type="match status" value="1"/>
</dbReference>
<protein>
    <submittedName>
        <fullName evidence="2">PA14 domain-containing protein</fullName>
    </submittedName>
</protein>
<dbReference type="EMBL" id="CP136920">
    <property type="protein sequence ID" value="WOO41857.1"/>
    <property type="molecule type" value="Genomic_DNA"/>
</dbReference>
<evidence type="ECO:0000313" key="2">
    <source>
        <dbReference type="EMBL" id="WOO41857.1"/>
    </source>
</evidence>
<dbReference type="InterPro" id="IPR011658">
    <property type="entry name" value="PA14_dom"/>
</dbReference>
<feature type="domain" description="PA14" evidence="1">
    <location>
        <begin position="113"/>
        <end position="258"/>
    </location>
</feature>
<proteinExistence type="predicted"/>
<evidence type="ECO:0000313" key="3">
    <source>
        <dbReference type="Proteomes" id="UP001304300"/>
    </source>
</evidence>
<dbReference type="KEGG" id="puo:RZN69_02070"/>
<dbReference type="Gene3D" id="3.90.182.10">
    <property type="entry name" value="Toxin - Anthrax Protective Antigen,domain 1"/>
    <property type="match status" value="1"/>
</dbReference>
<dbReference type="InterPro" id="IPR037524">
    <property type="entry name" value="PA14/GLEYA"/>
</dbReference>
<name>A0AAQ3LCE3_9BACT</name>
<dbReference type="SUPFAM" id="SSF56988">
    <property type="entry name" value="Anthrax protective antigen"/>
    <property type="match status" value="1"/>
</dbReference>
<keyword evidence="3" id="KW-1185">Reference proteome</keyword>
<evidence type="ECO:0000259" key="1">
    <source>
        <dbReference type="PROSITE" id="PS51820"/>
    </source>
</evidence>
<reference evidence="2 3" key="1">
    <citation type="submission" date="2023-10" db="EMBL/GenBank/DDBJ databases">
        <title>Rubellicoccus peritrichatus gen. nov., sp. nov., isolated from an algae of coral reef tank.</title>
        <authorList>
            <person name="Luo J."/>
        </authorList>
    </citation>
    <scope>NUCLEOTIDE SEQUENCE [LARGE SCALE GENOMIC DNA]</scope>
    <source>
        <strain evidence="2 3">CR14</strain>
    </source>
</reference>
<dbReference type="AlphaFoldDB" id="A0AAQ3LCE3"/>
<gene>
    <name evidence="2" type="ORF">RZN69_02070</name>
</gene>